<evidence type="ECO:0000256" key="1">
    <source>
        <dbReference type="ARBA" id="ARBA00022737"/>
    </source>
</evidence>
<dbReference type="Pfam" id="PF01535">
    <property type="entry name" value="PPR"/>
    <property type="match status" value="9"/>
</dbReference>
<evidence type="ECO:0000313" key="9">
    <source>
        <dbReference type="RefSeq" id="XP_038980331.1"/>
    </source>
</evidence>
<gene>
    <name evidence="5 6 7 8 9" type="primary">LOC103700938</name>
</gene>
<feature type="repeat" description="PPR" evidence="2">
    <location>
        <begin position="49"/>
        <end position="83"/>
    </location>
</feature>
<proteinExistence type="predicted"/>
<name>A0A8B9A164_PHODC</name>
<dbReference type="FunFam" id="1.25.40.10:FF:000366">
    <property type="entry name" value="Pentatricopeptide (PPR) repeat-containing protein"/>
    <property type="match status" value="1"/>
</dbReference>
<organism evidence="4 5">
    <name type="scientific">Phoenix dactylifera</name>
    <name type="common">Date palm</name>
    <dbReference type="NCBI Taxonomy" id="42345"/>
    <lineage>
        <taxon>Eukaryota</taxon>
        <taxon>Viridiplantae</taxon>
        <taxon>Streptophyta</taxon>
        <taxon>Embryophyta</taxon>
        <taxon>Tracheophyta</taxon>
        <taxon>Spermatophyta</taxon>
        <taxon>Magnoliopsida</taxon>
        <taxon>Liliopsida</taxon>
        <taxon>Arecaceae</taxon>
        <taxon>Coryphoideae</taxon>
        <taxon>Phoeniceae</taxon>
        <taxon>Phoenix</taxon>
    </lineage>
</organism>
<feature type="repeat" description="PPR" evidence="2">
    <location>
        <begin position="173"/>
        <end position="203"/>
    </location>
</feature>
<keyword evidence="1" id="KW-0677">Repeat</keyword>
<reference evidence="4" key="1">
    <citation type="journal article" date="2019" name="Nat. Commun.">
        <title>Genome-wide association mapping of date palm fruit traits.</title>
        <authorList>
            <person name="Hazzouri K.M."/>
            <person name="Gros-Balthazard M."/>
            <person name="Flowers J.M."/>
            <person name="Copetti D."/>
            <person name="Lemansour A."/>
            <person name="Lebrun M."/>
            <person name="Masmoudi K."/>
            <person name="Ferrand S."/>
            <person name="Dhar M.I."/>
            <person name="Fresquez Z.A."/>
            <person name="Rosas U."/>
            <person name="Zhang J."/>
            <person name="Talag J."/>
            <person name="Lee S."/>
            <person name="Kudrna D."/>
            <person name="Powell R.F."/>
            <person name="Leitch I.J."/>
            <person name="Krueger R.R."/>
            <person name="Wing R.A."/>
            <person name="Amiri K.M.A."/>
            <person name="Purugganan M.D."/>
        </authorList>
    </citation>
    <scope>NUCLEOTIDE SEQUENCE [LARGE SCALE GENOMIC DNA]</scope>
    <source>
        <strain evidence="4">cv. Khalas</strain>
    </source>
</reference>
<dbReference type="InterPro" id="IPR046960">
    <property type="entry name" value="PPR_At4g14850-like_plant"/>
</dbReference>
<dbReference type="Gene3D" id="1.25.40.10">
    <property type="entry name" value="Tetratricopeptide repeat domain"/>
    <property type="match status" value="7"/>
</dbReference>
<feature type="repeat" description="PPR" evidence="2">
    <location>
        <begin position="204"/>
        <end position="238"/>
    </location>
</feature>
<evidence type="ECO:0000313" key="5">
    <source>
        <dbReference type="RefSeq" id="XP_038980326.1"/>
    </source>
</evidence>
<feature type="repeat" description="PPR" evidence="2">
    <location>
        <begin position="111"/>
        <end position="145"/>
    </location>
</feature>
<dbReference type="InterPro" id="IPR046848">
    <property type="entry name" value="E_motif"/>
</dbReference>
<dbReference type="PANTHER" id="PTHR47926:SF373">
    <property type="entry name" value="TETRATRICOPEPTIDE-LIKE HELICAL DOMAIN SUPERFAMILY, DYW DOMAIN-CONTAINING PROTEIN"/>
    <property type="match status" value="1"/>
</dbReference>
<protein>
    <submittedName>
        <fullName evidence="5 6">Pentatricopeptide repeat-containing protein At1g56690, mitochondrial</fullName>
    </submittedName>
</protein>
<dbReference type="Pfam" id="PF13041">
    <property type="entry name" value="PPR_2"/>
    <property type="match status" value="2"/>
</dbReference>
<dbReference type="Proteomes" id="UP000228380">
    <property type="component" value="Chromosome 3"/>
</dbReference>
<sequence length="737" mass="82755">MHYGSRIPFYAHVLQSRVLQIPTPPCPLIITVRSMRLPPLRFRPTCTAPIVSTNALIHRYARLGQIDAACKVFDEMPERSVVSFNSLIAGYFLNRRPFEAQKLFDRMPQRNTASYNAMISGYLKNGRLADARAVFDSMPQRNVVSWTSMVRGLVQAGAIAEAESLFRRMPERNVVSWTVMLGGLIQDGRIDDARRLFHDMPEKDIVARTSMISGYCQLGRTAEARELFDEMPRRNVISWTAMISGYAQNLQVDLARKLFEVMPERNEVSWTAMLTGYIQAGRIEEAAELFRRMPEHPLVACNAMILGFGQHGMVAEAREVFDRMAERDDGSWSAMVKVYERNGFQLAAIDVFHKMQMNGICANFPSIISILTVCASLAILDHGREVHAAVLRSHYDADVFVVSALITMYAKCGELVRAKKIFDKFDSKDVVMWNSMITGYAQHGLGEEALCVFIDMKSTSMVPDEITYIGVLSACSYSGKVKEGREIFESMKSNSSVEAKAEHYACMVDLLGRAGHVDEAMDLIRNMPVEADAVVWGALLGACRTHMNTEIAEIAAKKLLFLEPGNAGPYILLSNMYASRGRWEDVAELRKVMSIRNVSKSPGSSWIEYGKNVHMFTCGDVMAHPEQKLIVGMLERLDGLLREAGYSPDGSFVLHDVDEEQKAHNLRYHSERQAVAFGILKIPAGVPIRVMKNLRVCGDCHSAVKLISKVTGREIILRDANRFHHFKDGSCSCRDYW</sequence>
<dbReference type="Pfam" id="PF20431">
    <property type="entry name" value="E_motif"/>
    <property type="match status" value="1"/>
</dbReference>
<dbReference type="PROSITE" id="PS51375">
    <property type="entry name" value="PPR"/>
    <property type="match status" value="8"/>
</dbReference>
<dbReference type="RefSeq" id="XP_038980331.1">
    <property type="nucleotide sequence ID" value="XM_039124403.1"/>
</dbReference>
<dbReference type="FunFam" id="1.25.40.10:FF:000125">
    <property type="entry name" value="Pentatricopeptide repeat-containing protein"/>
    <property type="match status" value="2"/>
</dbReference>
<dbReference type="RefSeq" id="XP_038980326.1">
    <property type="nucleotide sequence ID" value="XM_039124398.1"/>
</dbReference>
<dbReference type="GeneID" id="103700938"/>
<dbReference type="RefSeq" id="XP_038980330.1">
    <property type="nucleotide sequence ID" value="XM_039124402.1"/>
</dbReference>
<evidence type="ECO:0000313" key="4">
    <source>
        <dbReference type="Proteomes" id="UP000228380"/>
    </source>
</evidence>
<evidence type="ECO:0000313" key="6">
    <source>
        <dbReference type="RefSeq" id="XP_038980328.1"/>
    </source>
</evidence>
<dbReference type="GO" id="GO:0048731">
    <property type="term" value="P:system development"/>
    <property type="evidence" value="ECO:0007669"/>
    <property type="project" value="UniProtKB-ARBA"/>
</dbReference>
<evidence type="ECO:0000256" key="2">
    <source>
        <dbReference type="PROSITE-ProRule" id="PRU00708"/>
    </source>
</evidence>
<dbReference type="InterPro" id="IPR002885">
    <property type="entry name" value="PPR_rpt"/>
</dbReference>
<dbReference type="AlphaFoldDB" id="A0A8B9A164"/>
<dbReference type="FunFam" id="1.25.40.10:FF:001506">
    <property type="entry name" value="Os03g0317100 protein"/>
    <property type="match status" value="1"/>
</dbReference>
<feature type="repeat" description="PPR" evidence="2">
    <location>
        <begin position="429"/>
        <end position="463"/>
    </location>
</feature>
<accession>A0A8B9A164</accession>
<evidence type="ECO:0000259" key="3">
    <source>
        <dbReference type="Pfam" id="PF14432"/>
    </source>
</evidence>
<feature type="domain" description="DYW" evidence="3">
    <location>
        <begin position="645"/>
        <end position="737"/>
    </location>
</feature>
<keyword evidence="4" id="KW-1185">Reference proteome</keyword>
<dbReference type="OrthoDB" id="1028258at2759"/>
<dbReference type="KEGG" id="pda:103700938"/>
<dbReference type="RefSeq" id="XP_038980329.1">
    <property type="nucleotide sequence ID" value="XM_039124401.1"/>
</dbReference>
<reference evidence="5 6" key="2">
    <citation type="submission" date="2025-04" db="UniProtKB">
        <authorList>
            <consortium name="RefSeq"/>
        </authorList>
    </citation>
    <scope>IDENTIFICATION</scope>
    <source>
        <tissue evidence="5 6">Young leaves</tissue>
    </source>
</reference>
<dbReference type="NCBIfam" id="TIGR00756">
    <property type="entry name" value="PPR"/>
    <property type="match status" value="10"/>
</dbReference>
<dbReference type="GO" id="GO:0003723">
    <property type="term" value="F:RNA binding"/>
    <property type="evidence" value="ECO:0007669"/>
    <property type="project" value="InterPro"/>
</dbReference>
<dbReference type="InterPro" id="IPR032867">
    <property type="entry name" value="DYW_dom"/>
</dbReference>
<evidence type="ECO:0000313" key="8">
    <source>
        <dbReference type="RefSeq" id="XP_038980330.1"/>
    </source>
</evidence>
<feature type="repeat" description="PPR" evidence="2">
    <location>
        <begin position="328"/>
        <end position="362"/>
    </location>
</feature>
<feature type="repeat" description="PPR" evidence="2">
    <location>
        <begin position="464"/>
        <end position="498"/>
    </location>
</feature>
<dbReference type="Pfam" id="PF14432">
    <property type="entry name" value="DYW_deaminase"/>
    <property type="match status" value="1"/>
</dbReference>
<dbReference type="GO" id="GO:0009451">
    <property type="term" value="P:RNA modification"/>
    <property type="evidence" value="ECO:0007669"/>
    <property type="project" value="InterPro"/>
</dbReference>
<dbReference type="PANTHER" id="PTHR47926">
    <property type="entry name" value="PENTATRICOPEPTIDE REPEAT-CONTAINING PROTEIN"/>
    <property type="match status" value="1"/>
</dbReference>
<evidence type="ECO:0000313" key="7">
    <source>
        <dbReference type="RefSeq" id="XP_038980329.1"/>
    </source>
</evidence>
<dbReference type="InterPro" id="IPR011990">
    <property type="entry name" value="TPR-like_helical_dom_sf"/>
</dbReference>
<dbReference type="GO" id="GO:0008270">
    <property type="term" value="F:zinc ion binding"/>
    <property type="evidence" value="ECO:0007669"/>
    <property type="project" value="InterPro"/>
</dbReference>
<feature type="repeat" description="PPR" evidence="2">
    <location>
        <begin position="266"/>
        <end position="300"/>
    </location>
</feature>
<dbReference type="RefSeq" id="XP_038980328.1">
    <property type="nucleotide sequence ID" value="XM_039124400.1"/>
</dbReference>